<dbReference type="InterPro" id="IPR009027">
    <property type="entry name" value="Ribosomal_bL9/RNase_H1_N"/>
</dbReference>
<dbReference type="PROSITE" id="PS00651">
    <property type="entry name" value="RIBOSOMAL_L9"/>
    <property type="match status" value="1"/>
</dbReference>
<feature type="domain" description="Ribosomal protein L9" evidence="8">
    <location>
        <begin position="13"/>
        <end position="40"/>
    </location>
</feature>
<keyword evidence="10" id="KW-1185">Reference proteome</keyword>
<evidence type="ECO:0000256" key="1">
    <source>
        <dbReference type="ARBA" id="ARBA00010605"/>
    </source>
</evidence>
<dbReference type="SUPFAM" id="SSF55653">
    <property type="entry name" value="Ribosomal protein L9 C-domain"/>
    <property type="match status" value="1"/>
</dbReference>
<evidence type="ECO:0000256" key="4">
    <source>
        <dbReference type="ARBA" id="ARBA00022980"/>
    </source>
</evidence>
<reference evidence="10" key="1">
    <citation type="journal article" date="2019" name="Int. J. Syst. Evol. Microbiol.">
        <title>The Global Catalogue of Microorganisms (GCM) 10K type strain sequencing project: providing services to taxonomists for standard genome sequencing and annotation.</title>
        <authorList>
            <consortium name="The Broad Institute Genomics Platform"/>
            <consortium name="The Broad Institute Genome Sequencing Center for Infectious Disease"/>
            <person name="Wu L."/>
            <person name="Ma J."/>
        </authorList>
    </citation>
    <scope>NUCLEOTIDE SEQUENCE [LARGE SCALE GENOMIC DNA]</scope>
    <source>
        <strain evidence="10">JCM 18424</strain>
    </source>
</reference>
<dbReference type="Gene3D" id="3.10.430.100">
    <property type="entry name" value="Ribosomal protein L9, C-terminal domain"/>
    <property type="match status" value="1"/>
</dbReference>
<name>A0ABP9ML08_9GAMM</name>
<dbReference type="InterPro" id="IPR020069">
    <property type="entry name" value="Ribosomal_bL9_C"/>
</dbReference>
<dbReference type="EMBL" id="BAABKE010000002">
    <property type="protein sequence ID" value="GAA5095767.1"/>
    <property type="molecule type" value="Genomic_DNA"/>
</dbReference>
<dbReference type="Pfam" id="PF01281">
    <property type="entry name" value="Ribosomal_L9_N"/>
    <property type="match status" value="1"/>
</dbReference>
<dbReference type="InterPro" id="IPR036935">
    <property type="entry name" value="Ribosomal_bL9_N_sf"/>
</dbReference>
<proteinExistence type="inferred from homology"/>
<comment type="similarity">
    <text evidence="1 7">Belongs to the bacterial ribosomal protein bL9 family.</text>
</comment>
<evidence type="ECO:0000256" key="6">
    <source>
        <dbReference type="ARBA" id="ARBA00035292"/>
    </source>
</evidence>
<evidence type="ECO:0000256" key="3">
    <source>
        <dbReference type="ARBA" id="ARBA00022884"/>
    </source>
</evidence>
<evidence type="ECO:0000313" key="9">
    <source>
        <dbReference type="EMBL" id="GAA5095767.1"/>
    </source>
</evidence>
<dbReference type="RefSeq" id="WP_077924657.1">
    <property type="nucleotide sequence ID" value="NZ_BAABKE010000002.1"/>
</dbReference>
<dbReference type="Proteomes" id="UP001500631">
    <property type="component" value="Unassembled WGS sequence"/>
</dbReference>
<dbReference type="Pfam" id="PF03948">
    <property type="entry name" value="Ribosomal_L9_C"/>
    <property type="match status" value="1"/>
</dbReference>
<keyword evidence="5 7" id="KW-0687">Ribonucleoprotein</keyword>
<comment type="caution">
    <text evidence="9">The sequence shown here is derived from an EMBL/GenBank/DDBJ whole genome shotgun (WGS) entry which is preliminary data.</text>
</comment>
<keyword evidence="3 7" id="KW-0694">RNA-binding</keyword>
<keyword evidence="2 7" id="KW-0699">rRNA-binding</keyword>
<dbReference type="InterPro" id="IPR000244">
    <property type="entry name" value="Ribosomal_bL9"/>
</dbReference>
<dbReference type="GO" id="GO:0005840">
    <property type="term" value="C:ribosome"/>
    <property type="evidence" value="ECO:0007669"/>
    <property type="project" value="UniProtKB-KW"/>
</dbReference>
<keyword evidence="4 7" id="KW-0689">Ribosomal protein</keyword>
<evidence type="ECO:0000259" key="8">
    <source>
        <dbReference type="PROSITE" id="PS00651"/>
    </source>
</evidence>
<dbReference type="HAMAP" id="MF_00503">
    <property type="entry name" value="Ribosomal_bL9"/>
    <property type="match status" value="1"/>
</dbReference>
<dbReference type="InterPro" id="IPR020594">
    <property type="entry name" value="Ribosomal_bL9_bac/chp"/>
</dbReference>
<evidence type="ECO:0000256" key="7">
    <source>
        <dbReference type="HAMAP-Rule" id="MF_00503"/>
    </source>
</evidence>
<evidence type="ECO:0000256" key="5">
    <source>
        <dbReference type="ARBA" id="ARBA00023274"/>
    </source>
</evidence>
<sequence length="148" mass="15766">MQVILLEKINKLGKLGDTVEVKSGYARNFLLPLGKATEATPANIAKLEEQRAELEAKQAAILADATERGEKLNGIVITMSVKAGTEGRLFGAVTSQDIAEAVTNAGVKLEKRDVRIADGSIRSIGEHAVVLTLHPDVIVNIQVNVVAE</sequence>
<dbReference type="InterPro" id="IPR020070">
    <property type="entry name" value="Ribosomal_bL9_N"/>
</dbReference>
<comment type="function">
    <text evidence="7">Binds to the 23S rRNA.</text>
</comment>
<evidence type="ECO:0000313" key="10">
    <source>
        <dbReference type="Proteomes" id="UP001500631"/>
    </source>
</evidence>
<protein>
    <recommendedName>
        <fullName evidence="6 7">Large ribosomal subunit protein bL9</fullName>
    </recommendedName>
</protein>
<organism evidence="9 10">
    <name type="scientific">Wohlfahrtiimonas larvae</name>
    <dbReference type="NCBI Taxonomy" id="1157986"/>
    <lineage>
        <taxon>Bacteria</taxon>
        <taxon>Pseudomonadati</taxon>
        <taxon>Pseudomonadota</taxon>
        <taxon>Gammaproteobacteria</taxon>
        <taxon>Cardiobacteriales</taxon>
        <taxon>Ignatzschineriaceae</taxon>
        <taxon>Wohlfahrtiimonas</taxon>
    </lineage>
</organism>
<dbReference type="PANTHER" id="PTHR21368">
    <property type="entry name" value="50S RIBOSOMAL PROTEIN L9"/>
    <property type="match status" value="1"/>
</dbReference>
<accession>A0ABP9ML08</accession>
<dbReference type="SUPFAM" id="SSF55658">
    <property type="entry name" value="L9 N-domain-like"/>
    <property type="match status" value="1"/>
</dbReference>
<gene>
    <name evidence="7 9" type="primary">rplI</name>
    <name evidence="9" type="ORF">GCM10023338_05470</name>
</gene>
<dbReference type="Gene3D" id="3.40.5.10">
    <property type="entry name" value="Ribosomal protein L9, N-terminal domain"/>
    <property type="match status" value="1"/>
</dbReference>
<dbReference type="InterPro" id="IPR036791">
    <property type="entry name" value="Ribosomal_bL9_C_sf"/>
</dbReference>
<evidence type="ECO:0000256" key="2">
    <source>
        <dbReference type="ARBA" id="ARBA00022730"/>
    </source>
</evidence>
<dbReference type="NCBIfam" id="TIGR00158">
    <property type="entry name" value="L9"/>
    <property type="match status" value="1"/>
</dbReference>